<feature type="region of interest" description="Disordered" evidence="1">
    <location>
        <begin position="125"/>
        <end position="156"/>
    </location>
</feature>
<keyword evidence="3" id="KW-1185">Reference proteome</keyword>
<reference evidence="2" key="1">
    <citation type="submission" date="2021-08" db="EMBL/GenBank/DDBJ databases">
        <title>Complete genome sequence of Pseudomonas phytophila.</title>
        <authorList>
            <person name="Weir B.S."/>
            <person name="Templeton M.D."/>
            <person name="Arshed S."/>
            <person name="Andersen M.T."/>
            <person name="Jayaraman J."/>
        </authorList>
    </citation>
    <scope>NUCLEOTIDE SEQUENCE</scope>
    <source>
        <strain evidence="2">ICMP 23753</strain>
    </source>
</reference>
<evidence type="ECO:0000256" key="1">
    <source>
        <dbReference type="SAM" id="MobiDB-lite"/>
    </source>
</evidence>
<accession>A0ABY6FGY9</accession>
<gene>
    <name evidence="2" type="ORF">K3169_03060</name>
</gene>
<organism evidence="2 3">
    <name type="scientific">Pseudomonas phytophila</name>
    <dbReference type="NCBI Taxonomy" id="2867264"/>
    <lineage>
        <taxon>Bacteria</taxon>
        <taxon>Pseudomonadati</taxon>
        <taxon>Pseudomonadota</taxon>
        <taxon>Gammaproteobacteria</taxon>
        <taxon>Pseudomonadales</taxon>
        <taxon>Pseudomonadaceae</taxon>
        <taxon>Pseudomonas</taxon>
    </lineage>
</organism>
<dbReference type="Proteomes" id="UP001063228">
    <property type="component" value="Chromosome"/>
</dbReference>
<evidence type="ECO:0000313" key="3">
    <source>
        <dbReference type="Proteomes" id="UP001063228"/>
    </source>
</evidence>
<evidence type="ECO:0000313" key="2">
    <source>
        <dbReference type="EMBL" id="UXZ96909.1"/>
    </source>
</evidence>
<dbReference type="RefSeq" id="WP_231675833.1">
    <property type="nucleotide sequence ID" value="NZ_CP081201.1"/>
</dbReference>
<dbReference type="EMBL" id="CP081201">
    <property type="protein sequence ID" value="UXZ96909.1"/>
    <property type="molecule type" value="Genomic_DNA"/>
</dbReference>
<feature type="compositionally biased region" description="Polar residues" evidence="1">
    <location>
        <begin position="142"/>
        <end position="156"/>
    </location>
</feature>
<proteinExistence type="predicted"/>
<protein>
    <submittedName>
        <fullName evidence="2">Uncharacterized protein</fullName>
    </submittedName>
</protein>
<name>A0ABY6FGY9_9PSED</name>
<sequence>MINAVSSASAAVGKGAQINNVSSTTVQKTTSVASDTARTQSTLSIFSRQLAESAVRADARDKSMDRHQLGIESIRIRTGLVEYGWRSDETGYVTEYPDTTDPELKEFRVLTLFEVMAKYKHAFGKGTQSDTQGVSPLMTADTPMSAQPQPAIKTNN</sequence>